<accession>A0A2T1A1U9</accession>
<dbReference type="SUPFAM" id="SSF53474">
    <property type="entry name" value="alpha/beta-Hydrolases"/>
    <property type="match status" value="1"/>
</dbReference>
<keyword evidence="6" id="KW-1185">Reference proteome</keyword>
<sequence length="602" mass="64990">MTPSSGSTASASDAEPVESSAVESSPPEDEPVEPLSSEGNSVEPIASPEPVDSTLSRWYRLPSLSGAWVALVLACLSMTPSLLPRPGLVQGTVAGITGAIGYGLGLIGAWLWREFAGRRQVRRGRRRSWQIFFVAGGALLVVFFVLGQYWQRQSRTLIGIGSESLGSIALMPVAGLLVFALLMAIARGLRWLFRRLADSLTRWMGARAARATGWLAVALSVVLLVSGVLVDGVIAVADRSFALQDTGTSSDAREPTTALRSGGPGSLIPWDTLGFQGRNFVGRGPTEQQISDFNDSPALAPIRAYAGIESAPEDVESRAKLAVDDLVRAGGFDRKYVLVAGTTGTGWVDPGALSSVEYETGGDIASIAIQYSYLPSWASIAVDQQRAREAGRALFDAVYERWSQLPEGSRPKLLLFGESLGSFALDAAFSGEADLRNRISGAIFAGPPWFNPLHKEFTDQRDAGSPEIQPVFRDGRVVRFASDPATGIPPVSQPWGTTRVLYLQHASDPVTWLSTDLIWSRPDWLSEPRGADVNPNMTWLPVITFWQVTMDMLEPVDVPPGHGHRYTQEYVAGWAAVIQPPGWTPAKTDRLRAIVMGFEDKG</sequence>
<evidence type="ECO:0000256" key="2">
    <source>
        <dbReference type="SAM" id="Phobius"/>
    </source>
</evidence>
<proteinExistence type="predicted"/>
<evidence type="ECO:0000256" key="1">
    <source>
        <dbReference type="SAM" id="MobiDB-lite"/>
    </source>
</evidence>
<dbReference type="Pfam" id="PF15420">
    <property type="entry name" value="Abhydrolase_9_N"/>
    <property type="match status" value="1"/>
</dbReference>
<protein>
    <submittedName>
        <fullName evidence="5">Putative membrane protein</fullName>
    </submittedName>
</protein>
<feature type="transmembrane region" description="Helical" evidence="2">
    <location>
        <begin position="131"/>
        <end position="150"/>
    </location>
</feature>
<reference evidence="5 6" key="1">
    <citation type="submission" date="2018-03" db="EMBL/GenBank/DDBJ databases">
        <title>Genomic Encyclopedia of Archaeal and Bacterial Type Strains, Phase II (KMG-II): from individual species to whole genera.</title>
        <authorList>
            <person name="Goeker M."/>
        </authorList>
    </citation>
    <scope>NUCLEOTIDE SEQUENCE [LARGE SCALE GENOMIC DNA]</scope>
    <source>
        <strain evidence="5 6">DSM 100065</strain>
    </source>
</reference>
<dbReference type="Proteomes" id="UP000237752">
    <property type="component" value="Unassembled WGS sequence"/>
</dbReference>
<dbReference type="AlphaFoldDB" id="A0A2T1A1U9"/>
<dbReference type="InterPro" id="IPR029058">
    <property type="entry name" value="AB_hydrolase_fold"/>
</dbReference>
<dbReference type="InterPro" id="IPR027787">
    <property type="entry name" value="Alpha/beta-hydrolase_catalytic"/>
</dbReference>
<evidence type="ECO:0000313" key="6">
    <source>
        <dbReference type="Proteomes" id="UP000237752"/>
    </source>
</evidence>
<feature type="transmembrane region" description="Helical" evidence="2">
    <location>
        <begin position="89"/>
        <end position="111"/>
    </location>
</feature>
<feature type="domain" description="Alpha/beta-hydrolase N-terminal" evidence="4">
    <location>
        <begin position="78"/>
        <end position="285"/>
    </location>
</feature>
<dbReference type="InterPro" id="IPR027788">
    <property type="entry name" value="Alpha/beta-hydrolase_N_dom"/>
</dbReference>
<name>A0A2T1A1U9_9ACTN</name>
<feature type="transmembrane region" description="Helical" evidence="2">
    <location>
        <begin position="64"/>
        <end position="83"/>
    </location>
</feature>
<feature type="compositionally biased region" description="Low complexity" evidence="1">
    <location>
        <begin position="9"/>
        <end position="25"/>
    </location>
</feature>
<feature type="transmembrane region" description="Helical" evidence="2">
    <location>
        <begin position="214"/>
        <end position="237"/>
    </location>
</feature>
<comment type="caution">
    <text evidence="5">The sequence shown here is derived from an EMBL/GenBank/DDBJ whole genome shotgun (WGS) entry which is preliminary data.</text>
</comment>
<feature type="domain" description="Alpha/beta-hydrolase catalytic" evidence="3">
    <location>
        <begin position="302"/>
        <end position="591"/>
    </location>
</feature>
<gene>
    <name evidence="5" type="ORF">CLV47_106180</name>
</gene>
<feature type="region of interest" description="Disordered" evidence="1">
    <location>
        <begin position="1"/>
        <end position="50"/>
    </location>
</feature>
<keyword evidence="2" id="KW-0472">Membrane</keyword>
<evidence type="ECO:0000259" key="4">
    <source>
        <dbReference type="Pfam" id="PF15420"/>
    </source>
</evidence>
<dbReference type="EMBL" id="PVUE01000006">
    <property type="protein sequence ID" value="PRZ42308.1"/>
    <property type="molecule type" value="Genomic_DNA"/>
</dbReference>
<keyword evidence="2" id="KW-1133">Transmembrane helix</keyword>
<organism evidence="5 6">
    <name type="scientific">Antricoccus suffuscus</name>
    <dbReference type="NCBI Taxonomy" id="1629062"/>
    <lineage>
        <taxon>Bacteria</taxon>
        <taxon>Bacillati</taxon>
        <taxon>Actinomycetota</taxon>
        <taxon>Actinomycetes</taxon>
        <taxon>Geodermatophilales</taxon>
        <taxon>Antricoccaceae</taxon>
        <taxon>Antricoccus</taxon>
    </lineage>
</organism>
<evidence type="ECO:0000259" key="3">
    <source>
        <dbReference type="Pfam" id="PF10081"/>
    </source>
</evidence>
<dbReference type="RefSeq" id="WP_177557519.1">
    <property type="nucleotide sequence ID" value="NZ_PVUE01000006.1"/>
</dbReference>
<feature type="transmembrane region" description="Helical" evidence="2">
    <location>
        <begin position="170"/>
        <end position="193"/>
    </location>
</feature>
<keyword evidence="2" id="KW-0812">Transmembrane</keyword>
<dbReference type="Pfam" id="PF10081">
    <property type="entry name" value="Abhydrolase_9"/>
    <property type="match status" value="1"/>
</dbReference>
<evidence type="ECO:0000313" key="5">
    <source>
        <dbReference type="EMBL" id="PRZ42308.1"/>
    </source>
</evidence>